<reference evidence="2" key="2">
    <citation type="submission" date="2023-01" db="EMBL/GenBank/DDBJ databases">
        <title>Draft genome sequence of Portibacter lacus strain NBRC 108769.</title>
        <authorList>
            <person name="Sun Q."/>
            <person name="Mori K."/>
        </authorList>
    </citation>
    <scope>NUCLEOTIDE SEQUENCE</scope>
    <source>
        <strain evidence="2">NBRC 108769</strain>
    </source>
</reference>
<sequence>MKFYLIFACLLLINVLHAQEEEEYTYYDEVFNKNIIEGGLSYFIPQSDFGRKSANNGLGGEFSYLRQINYSRIFLGFSYSSRKLDSYTLLDFAPDLDLQTKVVNNNFTFLGRIYPQVYFSIFELFGEAGVGLNSIKAFSRDYDRIDGAYYNQFTNNVDRKIYFYGGGGLHITLDESWFLTTKAYTAYGPTIAFFSKKDNLTNIEFSEDAFELKEATYRATSISLSLSFIF</sequence>
<keyword evidence="1" id="KW-0732">Signal</keyword>
<feature type="chain" id="PRO_5041341548" description="Outer membrane protein beta-barrel domain-containing protein" evidence="1">
    <location>
        <begin position="19"/>
        <end position="230"/>
    </location>
</feature>
<evidence type="ECO:0000313" key="2">
    <source>
        <dbReference type="EMBL" id="GLR20167.1"/>
    </source>
</evidence>
<gene>
    <name evidence="2" type="ORF">GCM10007940_47830</name>
</gene>
<proteinExistence type="predicted"/>
<accession>A0AA37STW2</accession>
<reference evidence="2" key="1">
    <citation type="journal article" date="2014" name="Int. J. Syst. Evol. Microbiol.">
        <title>Complete genome sequence of Corynebacterium casei LMG S-19264T (=DSM 44701T), isolated from a smear-ripened cheese.</title>
        <authorList>
            <consortium name="US DOE Joint Genome Institute (JGI-PGF)"/>
            <person name="Walter F."/>
            <person name="Albersmeier A."/>
            <person name="Kalinowski J."/>
            <person name="Ruckert C."/>
        </authorList>
    </citation>
    <scope>NUCLEOTIDE SEQUENCE</scope>
    <source>
        <strain evidence="2">NBRC 108769</strain>
    </source>
</reference>
<evidence type="ECO:0008006" key="4">
    <source>
        <dbReference type="Google" id="ProtNLM"/>
    </source>
</evidence>
<keyword evidence="3" id="KW-1185">Reference proteome</keyword>
<comment type="caution">
    <text evidence="2">The sequence shown here is derived from an EMBL/GenBank/DDBJ whole genome shotgun (WGS) entry which is preliminary data.</text>
</comment>
<dbReference type="RefSeq" id="WP_235295004.1">
    <property type="nucleotide sequence ID" value="NZ_BSOH01000037.1"/>
</dbReference>
<dbReference type="Proteomes" id="UP001156666">
    <property type="component" value="Unassembled WGS sequence"/>
</dbReference>
<feature type="signal peptide" evidence="1">
    <location>
        <begin position="1"/>
        <end position="18"/>
    </location>
</feature>
<protein>
    <recommendedName>
        <fullName evidence="4">Outer membrane protein beta-barrel domain-containing protein</fullName>
    </recommendedName>
</protein>
<evidence type="ECO:0000256" key="1">
    <source>
        <dbReference type="SAM" id="SignalP"/>
    </source>
</evidence>
<dbReference type="EMBL" id="BSOH01000037">
    <property type="protein sequence ID" value="GLR20167.1"/>
    <property type="molecule type" value="Genomic_DNA"/>
</dbReference>
<evidence type="ECO:0000313" key="3">
    <source>
        <dbReference type="Proteomes" id="UP001156666"/>
    </source>
</evidence>
<name>A0AA37STW2_9BACT</name>
<organism evidence="2 3">
    <name type="scientific">Portibacter lacus</name>
    <dbReference type="NCBI Taxonomy" id="1099794"/>
    <lineage>
        <taxon>Bacteria</taxon>
        <taxon>Pseudomonadati</taxon>
        <taxon>Bacteroidota</taxon>
        <taxon>Saprospiria</taxon>
        <taxon>Saprospirales</taxon>
        <taxon>Haliscomenobacteraceae</taxon>
        <taxon>Portibacter</taxon>
    </lineage>
</organism>
<dbReference type="AlphaFoldDB" id="A0AA37STW2"/>